<feature type="non-terminal residue" evidence="1">
    <location>
        <position position="46"/>
    </location>
</feature>
<dbReference type="AlphaFoldDB" id="X1EAB9"/>
<proteinExistence type="predicted"/>
<protein>
    <submittedName>
        <fullName evidence="1">Uncharacterized protein</fullName>
    </submittedName>
</protein>
<gene>
    <name evidence="1" type="ORF">S01H4_67116</name>
</gene>
<reference evidence="1" key="1">
    <citation type="journal article" date="2014" name="Front. Microbiol.">
        <title>High frequency of phylogenetically diverse reductive dehalogenase-homologous genes in deep subseafloor sedimentary metagenomes.</title>
        <authorList>
            <person name="Kawai M."/>
            <person name="Futagami T."/>
            <person name="Toyoda A."/>
            <person name="Takaki Y."/>
            <person name="Nishi S."/>
            <person name="Hori S."/>
            <person name="Arai W."/>
            <person name="Tsubouchi T."/>
            <person name="Morono Y."/>
            <person name="Uchiyama I."/>
            <person name="Ito T."/>
            <person name="Fujiyama A."/>
            <person name="Inagaki F."/>
            <person name="Takami H."/>
        </authorList>
    </citation>
    <scope>NUCLEOTIDE SEQUENCE</scope>
    <source>
        <strain evidence="1">Expedition CK06-06</strain>
    </source>
</reference>
<accession>X1EAB9</accession>
<sequence length="46" mass="5018">SVESEQLIRAYELGLNIGEEHVSCKYKDLKNTSSKDPVSHGVSVLG</sequence>
<organism evidence="1">
    <name type="scientific">marine sediment metagenome</name>
    <dbReference type="NCBI Taxonomy" id="412755"/>
    <lineage>
        <taxon>unclassified sequences</taxon>
        <taxon>metagenomes</taxon>
        <taxon>ecological metagenomes</taxon>
    </lineage>
</organism>
<evidence type="ECO:0000313" key="1">
    <source>
        <dbReference type="EMBL" id="GAH30226.1"/>
    </source>
</evidence>
<comment type="caution">
    <text evidence="1">The sequence shown here is derived from an EMBL/GenBank/DDBJ whole genome shotgun (WGS) entry which is preliminary data.</text>
</comment>
<name>X1EAB9_9ZZZZ</name>
<feature type="non-terminal residue" evidence="1">
    <location>
        <position position="1"/>
    </location>
</feature>
<dbReference type="EMBL" id="BART01041995">
    <property type="protein sequence ID" value="GAH30226.1"/>
    <property type="molecule type" value="Genomic_DNA"/>
</dbReference>